<sequence>MGKELTKLKRRREARKGFEELDDKRDMNFVVHYSCESFYDIIDGRTPRITSIAARNFSTGQTHSFSIHKSAEQNRVQVQDINNKYDELEKQMLDEYFDFIKSRHGYKFMHWNMRDINYGFQAIEHRYKVLGGEPFVIDDSRKFDMARALIAFYGVTYVPHGDSGRLHSLMDMNKITAKDMLTGKEEASAFENKEFIKLHQSTLRKVDVMGNILERILDGSLKTNASWLDTHGVHPAIIVEVVREHWVWSLLLLGAGIIGLIASLKELF</sequence>
<gene>
    <name evidence="2" type="ORF">SAMN05660420_03367</name>
</gene>
<name>A0A1H4EFV5_9BACT</name>
<dbReference type="RefSeq" id="WP_092350984.1">
    <property type="nucleotide sequence ID" value="NZ_FNQN01000019.1"/>
</dbReference>
<evidence type="ECO:0000313" key="2">
    <source>
        <dbReference type="EMBL" id="SEA83893.1"/>
    </source>
</evidence>
<dbReference type="Proteomes" id="UP000199409">
    <property type="component" value="Unassembled WGS sequence"/>
</dbReference>
<accession>A0A1H4EFV5</accession>
<proteinExistence type="predicted"/>
<reference evidence="2 3" key="1">
    <citation type="submission" date="2016-10" db="EMBL/GenBank/DDBJ databases">
        <authorList>
            <person name="de Groot N.N."/>
        </authorList>
    </citation>
    <scope>NUCLEOTIDE SEQUENCE [LARGE SCALE GENOMIC DNA]</scope>
    <source>
        <strain evidence="2 3">DSM 7343</strain>
    </source>
</reference>
<keyword evidence="1" id="KW-0812">Transmembrane</keyword>
<protein>
    <submittedName>
        <fullName evidence="2">Uncharacterized protein</fullName>
    </submittedName>
</protein>
<keyword evidence="3" id="KW-1185">Reference proteome</keyword>
<keyword evidence="1" id="KW-1133">Transmembrane helix</keyword>
<dbReference type="AlphaFoldDB" id="A0A1H4EFV5"/>
<dbReference type="OrthoDB" id="7889003at2"/>
<dbReference type="EMBL" id="FNQN01000019">
    <property type="protein sequence ID" value="SEA83893.1"/>
    <property type="molecule type" value="Genomic_DNA"/>
</dbReference>
<feature type="transmembrane region" description="Helical" evidence="1">
    <location>
        <begin position="246"/>
        <end position="264"/>
    </location>
</feature>
<evidence type="ECO:0000313" key="3">
    <source>
        <dbReference type="Proteomes" id="UP000199409"/>
    </source>
</evidence>
<keyword evidence="1" id="KW-0472">Membrane</keyword>
<organism evidence="2 3">
    <name type="scientific">Desulfuromusa kysingii</name>
    <dbReference type="NCBI Taxonomy" id="37625"/>
    <lineage>
        <taxon>Bacteria</taxon>
        <taxon>Pseudomonadati</taxon>
        <taxon>Thermodesulfobacteriota</taxon>
        <taxon>Desulfuromonadia</taxon>
        <taxon>Desulfuromonadales</taxon>
        <taxon>Geopsychrobacteraceae</taxon>
        <taxon>Desulfuromusa</taxon>
    </lineage>
</organism>
<evidence type="ECO:0000256" key="1">
    <source>
        <dbReference type="SAM" id="Phobius"/>
    </source>
</evidence>